<dbReference type="STRING" id="28128.HMPREF3226_01336"/>
<proteinExistence type="predicted"/>
<gene>
    <name evidence="1" type="ORF">HMPREF3226_01336</name>
</gene>
<dbReference type="AlphaFoldDB" id="A0A133Q9C9"/>
<dbReference type="EMBL" id="LRQG01000092">
    <property type="protein sequence ID" value="KXA39500.1"/>
    <property type="molecule type" value="Genomic_DNA"/>
</dbReference>
<reference evidence="2" key="1">
    <citation type="submission" date="2016-01" db="EMBL/GenBank/DDBJ databases">
        <authorList>
            <person name="Mitreva M."/>
            <person name="Pepin K.H."/>
            <person name="Mihindukulasuriya K.A."/>
            <person name="Fulton R."/>
            <person name="Fronick C."/>
            <person name="O'Laughlin M."/>
            <person name="Miner T."/>
            <person name="Herter B."/>
            <person name="Rosa B.A."/>
            <person name="Cordes M."/>
            <person name="Tomlinson C."/>
            <person name="Wollam A."/>
            <person name="Palsikar V.B."/>
            <person name="Mardis E.R."/>
            <person name="Wilson R.K."/>
        </authorList>
    </citation>
    <scope>NUCLEOTIDE SEQUENCE [LARGE SCALE GENOMIC DNA]</scope>
    <source>
        <strain evidence="2">MJR7716</strain>
    </source>
</reference>
<dbReference type="Proteomes" id="UP000070533">
    <property type="component" value="Unassembled WGS sequence"/>
</dbReference>
<evidence type="ECO:0000313" key="2">
    <source>
        <dbReference type="Proteomes" id="UP000070533"/>
    </source>
</evidence>
<organism evidence="1 2">
    <name type="scientific">Prevotella corporis</name>
    <dbReference type="NCBI Taxonomy" id="28128"/>
    <lineage>
        <taxon>Bacteria</taxon>
        <taxon>Pseudomonadati</taxon>
        <taxon>Bacteroidota</taxon>
        <taxon>Bacteroidia</taxon>
        <taxon>Bacteroidales</taxon>
        <taxon>Prevotellaceae</taxon>
        <taxon>Prevotella</taxon>
    </lineage>
</organism>
<keyword evidence="2" id="KW-1185">Reference proteome</keyword>
<evidence type="ECO:0000313" key="1">
    <source>
        <dbReference type="EMBL" id="KXA39500.1"/>
    </source>
</evidence>
<sequence length="47" mass="5566">MVGRTNYFSILIDKKSDNFCNFFPLYCNFAPFKKQTAFLSVFTCKLR</sequence>
<comment type="caution">
    <text evidence="1">The sequence shown here is derived from an EMBL/GenBank/DDBJ whole genome shotgun (WGS) entry which is preliminary data.</text>
</comment>
<dbReference type="PATRIC" id="fig|28128.5.peg.1359"/>
<name>A0A133Q9C9_9BACT</name>
<accession>A0A133Q9C9</accession>
<protein>
    <submittedName>
        <fullName evidence="1">Uncharacterized protein</fullName>
    </submittedName>
</protein>